<organism evidence="1 2">
    <name type="scientific">Zingiber officinale</name>
    <name type="common">Ginger</name>
    <name type="synonym">Amomum zingiber</name>
    <dbReference type="NCBI Taxonomy" id="94328"/>
    <lineage>
        <taxon>Eukaryota</taxon>
        <taxon>Viridiplantae</taxon>
        <taxon>Streptophyta</taxon>
        <taxon>Embryophyta</taxon>
        <taxon>Tracheophyta</taxon>
        <taxon>Spermatophyta</taxon>
        <taxon>Magnoliopsida</taxon>
        <taxon>Liliopsida</taxon>
        <taxon>Zingiberales</taxon>
        <taxon>Zingiberaceae</taxon>
        <taxon>Zingiber</taxon>
    </lineage>
</organism>
<proteinExistence type="predicted"/>
<comment type="caution">
    <text evidence="1">The sequence shown here is derived from an EMBL/GenBank/DDBJ whole genome shotgun (WGS) entry which is preliminary data.</text>
</comment>
<evidence type="ECO:0000313" key="2">
    <source>
        <dbReference type="Proteomes" id="UP000734854"/>
    </source>
</evidence>
<name>A0A8J5LL27_ZINOF</name>
<evidence type="ECO:0000313" key="1">
    <source>
        <dbReference type="EMBL" id="KAG6521143.1"/>
    </source>
</evidence>
<sequence length="154" mass="17774">MERASAREINPGAVAALCRHERIPPDRKRAERRQSTLGQRVQWRCSGRESAVVAALGRTWMSSNSGFTVTYSSSIYLCFGCELDLASTAQLIFRFTRSSSIRSLMRNSIGHMECEDFRSVLGILIQGKLCVEFWLYFYEYLEDMHLYRIMLEIL</sequence>
<accession>A0A8J5LL27</accession>
<reference evidence="1 2" key="1">
    <citation type="submission" date="2020-08" db="EMBL/GenBank/DDBJ databases">
        <title>Plant Genome Project.</title>
        <authorList>
            <person name="Zhang R.-G."/>
        </authorList>
    </citation>
    <scope>NUCLEOTIDE SEQUENCE [LARGE SCALE GENOMIC DNA]</scope>
    <source>
        <tissue evidence="1">Rhizome</tissue>
    </source>
</reference>
<gene>
    <name evidence="1" type="ORF">ZIOFF_018209</name>
</gene>
<protein>
    <submittedName>
        <fullName evidence="1">Uncharacterized protein</fullName>
    </submittedName>
</protein>
<dbReference type="AlphaFoldDB" id="A0A8J5LL27"/>
<dbReference type="EMBL" id="JACMSC010000005">
    <property type="protein sequence ID" value="KAG6521143.1"/>
    <property type="molecule type" value="Genomic_DNA"/>
</dbReference>
<dbReference type="Proteomes" id="UP000734854">
    <property type="component" value="Unassembled WGS sequence"/>
</dbReference>
<keyword evidence="2" id="KW-1185">Reference proteome</keyword>